<dbReference type="EMBL" id="JAYMYQ010000010">
    <property type="protein sequence ID" value="KAK7308366.1"/>
    <property type="molecule type" value="Genomic_DNA"/>
</dbReference>
<sequence length="137" mass="15471">MRRFSLLSPETLTTAKAEHQDCPKKLCAIPHNIKLSYLTMKNFQRISPLVDGICHKIVDYGNVSSNIMKSAEALHWKWSWTGTKIPLVPGGRLVDTAREVVGSLIQLRKVHRFLNAFGYPFSMNRLTANLGCTTQDE</sequence>
<accession>A0AAN9K1M3</accession>
<organism evidence="1 2">
    <name type="scientific">Canavalia gladiata</name>
    <name type="common">Sword bean</name>
    <name type="synonym">Dolichos gladiatus</name>
    <dbReference type="NCBI Taxonomy" id="3824"/>
    <lineage>
        <taxon>Eukaryota</taxon>
        <taxon>Viridiplantae</taxon>
        <taxon>Streptophyta</taxon>
        <taxon>Embryophyta</taxon>
        <taxon>Tracheophyta</taxon>
        <taxon>Spermatophyta</taxon>
        <taxon>Magnoliopsida</taxon>
        <taxon>eudicotyledons</taxon>
        <taxon>Gunneridae</taxon>
        <taxon>Pentapetalae</taxon>
        <taxon>rosids</taxon>
        <taxon>fabids</taxon>
        <taxon>Fabales</taxon>
        <taxon>Fabaceae</taxon>
        <taxon>Papilionoideae</taxon>
        <taxon>50 kb inversion clade</taxon>
        <taxon>NPAAA clade</taxon>
        <taxon>indigoferoid/millettioid clade</taxon>
        <taxon>Phaseoleae</taxon>
        <taxon>Canavalia</taxon>
    </lineage>
</organism>
<evidence type="ECO:0000313" key="1">
    <source>
        <dbReference type="EMBL" id="KAK7308366.1"/>
    </source>
</evidence>
<name>A0AAN9K1M3_CANGL</name>
<dbReference type="AlphaFoldDB" id="A0AAN9K1M3"/>
<keyword evidence="2" id="KW-1185">Reference proteome</keyword>
<comment type="caution">
    <text evidence="1">The sequence shown here is derived from an EMBL/GenBank/DDBJ whole genome shotgun (WGS) entry which is preliminary data.</text>
</comment>
<reference evidence="1 2" key="1">
    <citation type="submission" date="2024-01" db="EMBL/GenBank/DDBJ databases">
        <title>The genomes of 5 underutilized Papilionoideae crops provide insights into root nodulation and disease resistanc.</title>
        <authorList>
            <person name="Jiang F."/>
        </authorList>
    </citation>
    <scope>NUCLEOTIDE SEQUENCE [LARGE SCALE GENOMIC DNA]</scope>
    <source>
        <strain evidence="1">LVBAO_FW01</strain>
        <tissue evidence="1">Leaves</tissue>
    </source>
</reference>
<evidence type="ECO:0000313" key="2">
    <source>
        <dbReference type="Proteomes" id="UP001367508"/>
    </source>
</evidence>
<protein>
    <submittedName>
        <fullName evidence="1">Uncharacterized protein</fullName>
    </submittedName>
</protein>
<dbReference type="Proteomes" id="UP001367508">
    <property type="component" value="Unassembled WGS sequence"/>
</dbReference>
<proteinExistence type="predicted"/>
<gene>
    <name evidence="1" type="ORF">VNO77_41968</name>
</gene>